<evidence type="ECO:0000313" key="1">
    <source>
        <dbReference type="EMBL" id="SHI22247.1"/>
    </source>
</evidence>
<accession>A0A1M5ZDE5</accession>
<name>A0A1M5ZDE5_9CLOT</name>
<evidence type="ECO:0000313" key="2">
    <source>
        <dbReference type="Proteomes" id="UP000184241"/>
    </source>
</evidence>
<dbReference type="Proteomes" id="UP000184241">
    <property type="component" value="Unassembled WGS sequence"/>
</dbReference>
<proteinExistence type="predicted"/>
<protein>
    <submittedName>
        <fullName evidence="1">Uncharacterized protein</fullName>
    </submittedName>
</protein>
<reference evidence="1 2" key="1">
    <citation type="submission" date="2016-11" db="EMBL/GenBank/DDBJ databases">
        <authorList>
            <person name="Jaros S."/>
            <person name="Januszkiewicz K."/>
            <person name="Wedrychowicz H."/>
        </authorList>
    </citation>
    <scope>NUCLEOTIDE SEQUENCE [LARGE SCALE GENOMIC DNA]</scope>
    <source>
        <strain evidence="1 2">DSM 6191</strain>
    </source>
</reference>
<organism evidence="1 2">
    <name type="scientific">Clostridium intestinale DSM 6191</name>
    <dbReference type="NCBI Taxonomy" id="1121320"/>
    <lineage>
        <taxon>Bacteria</taxon>
        <taxon>Bacillati</taxon>
        <taxon>Bacillota</taxon>
        <taxon>Clostridia</taxon>
        <taxon>Eubacteriales</taxon>
        <taxon>Clostridiaceae</taxon>
        <taxon>Clostridium</taxon>
    </lineage>
</organism>
<dbReference type="AlphaFoldDB" id="A0A1M5ZDE5"/>
<dbReference type="EMBL" id="FQXU01000008">
    <property type="protein sequence ID" value="SHI22247.1"/>
    <property type="molecule type" value="Genomic_DNA"/>
</dbReference>
<gene>
    <name evidence="1" type="ORF">SAMN02745941_02826</name>
</gene>
<dbReference type="RefSeq" id="WP_073020378.1">
    <property type="nucleotide sequence ID" value="NZ_FQXU01000008.1"/>
</dbReference>
<sequence length="100" mass="11977">MKNVIYFSGEDVEVNGIETKMYLHYRIDKENLYHINKGLELSKDEAMDLSIYDYGRMIYNQLTGTITIELDKYEQNFDYKVIETLWARDKFFRVIADIES</sequence>